<dbReference type="OrthoDB" id="2341081at2759"/>
<keyword evidence="3" id="KW-0812">Transmembrane</keyword>
<evidence type="ECO:0000256" key="3">
    <source>
        <dbReference type="SAM" id="Phobius"/>
    </source>
</evidence>
<evidence type="ECO:0000259" key="4">
    <source>
        <dbReference type="PROSITE" id="PS51186"/>
    </source>
</evidence>
<keyword evidence="3" id="KW-1133">Transmembrane helix</keyword>
<protein>
    <recommendedName>
        <fullName evidence="4">N-acetyltransferase domain-containing protein</fullName>
    </recommendedName>
</protein>
<feature type="compositionally biased region" description="Low complexity" evidence="2">
    <location>
        <begin position="1"/>
        <end position="20"/>
    </location>
</feature>
<proteinExistence type="predicted"/>
<dbReference type="PROSITE" id="PS51186">
    <property type="entry name" value="GNAT"/>
    <property type="match status" value="1"/>
</dbReference>
<dbReference type="GO" id="GO:0008080">
    <property type="term" value="F:N-acetyltransferase activity"/>
    <property type="evidence" value="ECO:0007669"/>
    <property type="project" value="InterPro"/>
</dbReference>
<feature type="transmembrane region" description="Helical" evidence="3">
    <location>
        <begin position="61"/>
        <end position="80"/>
    </location>
</feature>
<dbReference type="InterPro" id="IPR016181">
    <property type="entry name" value="Acyl_CoA_acyltransferase"/>
</dbReference>
<dbReference type="InterPro" id="IPR000182">
    <property type="entry name" value="GNAT_dom"/>
</dbReference>
<reference evidence="5 6" key="1">
    <citation type="submission" date="2016-07" db="EMBL/GenBank/DDBJ databases">
        <title>Pervasive Adenine N6-methylation of Active Genes in Fungi.</title>
        <authorList>
            <consortium name="DOE Joint Genome Institute"/>
            <person name="Mondo S.J."/>
            <person name="Dannebaum R.O."/>
            <person name="Kuo R.C."/>
            <person name="Labutti K."/>
            <person name="Haridas S."/>
            <person name="Kuo A."/>
            <person name="Salamov A."/>
            <person name="Ahrendt S.R."/>
            <person name="Lipzen A."/>
            <person name="Sullivan W."/>
            <person name="Andreopoulos W.B."/>
            <person name="Clum A."/>
            <person name="Lindquist E."/>
            <person name="Daum C."/>
            <person name="Ramamoorthy G.K."/>
            <person name="Gryganskyi A."/>
            <person name="Culley D."/>
            <person name="Magnuson J.K."/>
            <person name="James T.Y."/>
            <person name="O'Malley M.A."/>
            <person name="Stajich J.E."/>
            <person name="Spatafora J.W."/>
            <person name="Visel A."/>
            <person name="Grigoriev I.V."/>
        </authorList>
    </citation>
    <scope>NUCLEOTIDE SEQUENCE [LARGE SCALE GENOMIC DNA]</scope>
    <source>
        <strain evidence="5 6">NRRL 1336</strain>
    </source>
</reference>
<organism evidence="5 6">
    <name type="scientific">Absidia repens</name>
    <dbReference type="NCBI Taxonomy" id="90262"/>
    <lineage>
        <taxon>Eukaryota</taxon>
        <taxon>Fungi</taxon>
        <taxon>Fungi incertae sedis</taxon>
        <taxon>Mucoromycota</taxon>
        <taxon>Mucoromycotina</taxon>
        <taxon>Mucoromycetes</taxon>
        <taxon>Mucorales</taxon>
        <taxon>Cunninghamellaceae</taxon>
        <taxon>Absidia</taxon>
    </lineage>
</organism>
<feature type="region of interest" description="Disordered" evidence="2">
    <location>
        <begin position="1"/>
        <end position="24"/>
    </location>
</feature>
<gene>
    <name evidence="5" type="ORF">BCR42DRAFT_376016</name>
</gene>
<comment type="caution">
    <text evidence="5">The sequence shown here is derived from an EMBL/GenBank/DDBJ whole genome shotgun (WGS) entry which is preliminary data.</text>
</comment>
<dbReference type="Proteomes" id="UP000193560">
    <property type="component" value="Unassembled WGS sequence"/>
</dbReference>
<dbReference type="Pfam" id="PF00583">
    <property type="entry name" value="Acetyltransf_1"/>
    <property type="match status" value="1"/>
</dbReference>
<keyword evidence="1" id="KW-0808">Transferase</keyword>
<dbReference type="PANTHER" id="PTHR13947">
    <property type="entry name" value="GNAT FAMILY N-ACETYLTRANSFERASE"/>
    <property type="match status" value="1"/>
</dbReference>
<accession>A0A1X2IEP0</accession>
<evidence type="ECO:0000313" key="6">
    <source>
        <dbReference type="Proteomes" id="UP000193560"/>
    </source>
</evidence>
<dbReference type="InterPro" id="IPR050769">
    <property type="entry name" value="NAT_camello-type"/>
</dbReference>
<keyword evidence="6" id="KW-1185">Reference proteome</keyword>
<evidence type="ECO:0000256" key="2">
    <source>
        <dbReference type="SAM" id="MobiDB-lite"/>
    </source>
</evidence>
<feature type="region of interest" description="Disordered" evidence="2">
    <location>
        <begin position="357"/>
        <end position="376"/>
    </location>
</feature>
<dbReference type="SUPFAM" id="SSF55729">
    <property type="entry name" value="Acyl-CoA N-acyltransferases (Nat)"/>
    <property type="match status" value="1"/>
</dbReference>
<evidence type="ECO:0000256" key="1">
    <source>
        <dbReference type="ARBA" id="ARBA00022679"/>
    </source>
</evidence>
<feature type="transmembrane region" description="Helical" evidence="3">
    <location>
        <begin position="100"/>
        <end position="120"/>
    </location>
</feature>
<name>A0A1X2IEP0_9FUNG</name>
<dbReference type="PANTHER" id="PTHR13947:SF37">
    <property type="entry name" value="LD18367P"/>
    <property type="match status" value="1"/>
</dbReference>
<dbReference type="EMBL" id="MCGE01000013">
    <property type="protein sequence ID" value="ORZ15038.1"/>
    <property type="molecule type" value="Genomic_DNA"/>
</dbReference>
<sequence length="376" mass="43289">MNSSSSKSVKGASPTSSSSSEKPEAKVELRPYFEDRDRKYVQYLFYSTYLNQVPRGVKLRVLSWPPVVSTVWLALFGLLIQTTIKVVGPMGWPWFMMMGLYGALTFVSVGGGLAFLLWYVDRFDVSERVLDGIDNDMGDIESFYPTKYRDDDDGASKGQFWVLTVNDEVVGCIGVDQHTKPVTKKVDPSRLRNYVRASEQPSMASSSAIAHAEWPRTAYVLARIDDLVRQVLVGATDLVRDRITSKTDTEPAQVTEILFPVHEKNEASLRRLAVKTEYQGHGLSTPLLKRVGFWAYKENIDYLYAETDELQYELEQILEKRHGYKLVSRTKLGWYKTKSVWKLDVKFWMQQLEEERAKQQELDDQRKEDEELKEYE</sequence>
<dbReference type="AlphaFoldDB" id="A0A1X2IEP0"/>
<dbReference type="Gene3D" id="3.40.630.30">
    <property type="match status" value="1"/>
</dbReference>
<feature type="domain" description="N-acetyltransferase" evidence="4">
    <location>
        <begin position="198"/>
        <end position="354"/>
    </location>
</feature>
<evidence type="ECO:0000313" key="5">
    <source>
        <dbReference type="EMBL" id="ORZ15038.1"/>
    </source>
</evidence>
<keyword evidence="3" id="KW-0472">Membrane</keyword>